<evidence type="ECO:0000256" key="1">
    <source>
        <dbReference type="ARBA" id="ARBA00004141"/>
    </source>
</evidence>
<dbReference type="Proteomes" id="UP000887565">
    <property type="component" value="Unplaced"/>
</dbReference>
<evidence type="ECO:0000313" key="7">
    <source>
        <dbReference type="Proteomes" id="UP000887565"/>
    </source>
</evidence>
<dbReference type="InterPro" id="IPR020846">
    <property type="entry name" value="MFS_dom"/>
</dbReference>
<dbReference type="OMA" id="MNTENIG"/>
<feature type="transmembrane region" description="Helical" evidence="5">
    <location>
        <begin position="42"/>
        <end position="61"/>
    </location>
</feature>
<evidence type="ECO:0000256" key="2">
    <source>
        <dbReference type="ARBA" id="ARBA00022692"/>
    </source>
</evidence>
<evidence type="ECO:0000313" key="8">
    <source>
        <dbReference type="WBParaSite" id="nRc.2.0.1.t09919-RA"/>
    </source>
</evidence>
<dbReference type="Gene3D" id="1.20.1250.20">
    <property type="entry name" value="MFS general substrate transporter like domains"/>
    <property type="match status" value="1"/>
</dbReference>
<protein>
    <submittedName>
        <fullName evidence="8">Major facilitator superfamily (MFS) profile domain-containing protein</fullName>
    </submittedName>
</protein>
<accession>A0A915I703</accession>
<feature type="domain" description="Major facilitator superfamily (MFS) profile" evidence="6">
    <location>
        <begin position="1"/>
        <end position="183"/>
    </location>
</feature>
<dbReference type="GO" id="GO:0022857">
    <property type="term" value="F:transmembrane transporter activity"/>
    <property type="evidence" value="ECO:0007669"/>
    <property type="project" value="InterPro"/>
</dbReference>
<evidence type="ECO:0000259" key="6">
    <source>
        <dbReference type="PROSITE" id="PS50850"/>
    </source>
</evidence>
<comment type="subcellular location">
    <subcellularLocation>
        <location evidence="1">Membrane</location>
        <topology evidence="1">Multi-pass membrane protein</topology>
    </subcellularLocation>
</comment>
<feature type="transmembrane region" description="Helical" evidence="5">
    <location>
        <begin position="95"/>
        <end position="115"/>
    </location>
</feature>
<dbReference type="InterPro" id="IPR005829">
    <property type="entry name" value="Sugar_transporter_CS"/>
</dbReference>
<dbReference type="PROSITE" id="PS00216">
    <property type="entry name" value="SUGAR_TRANSPORT_1"/>
    <property type="match status" value="1"/>
</dbReference>
<dbReference type="PANTHER" id="PTHR24064">
    <property type="entry name" value="SOLUTE CARRIER FAMILY 22 MEMBER"/>
    <property type="match status" value="1"/>
</dbReference>
<dbReference type="InterPro" id="IPR005828">
    <property type="entry name" value="MFS_sugar_transport-like"/>
</dbReference>
<dbReference type="Pfam" id="PF00083">
    <property type="entry name" value="Sugar_tr"/>
    <property type="match status" value="1"/>
</dbReference>
<keyword evidence="4 5" id="KW-0472">Membrane</keyword>
<dbReference type="WBParaSite" id="nRc.2.0.1.t09919-RA">
    <property type="protein sequence ID" value="nRc.2.0.1.t09919-RA"/>
    <property type="gene ID" value="nRc.2.0.1.g09919"/>
</dbReference>
<dbReference type="SUPFAM" id="SSF103473">
    <property type="entry name" value="MFS general substrate transporter"/>
    <property type="match status" value="1"/>
</dbReference>
<keyword evidence="2 5" id="KW-0812">Transmembrane</keyword>
<reference evidence="8" key="1">
    <citation type="submission" date="2022-11" db="UniProtKB">
        <authorList>
            <consortium name="WormBaseParasite"/>
        </authorList>
    </citation>
    <scope>IDENTIFICATION</scope>
</reference>
<evidence type="ECO:0000256" key="3">
    <source>
        <dbReference type="ARBA" id="ARBA00022989"/>
    </source>
</evidence>
<keyword evidence="3 5" id="KW-1133">Transmembrane helix</keyword>
<sequence length="183" mass="20702">MAEGNRRKFPLDLVQNLETESQKAKNYTIFDLFKTTRVRQRMLIMPNAAMCYYGLSMNPTLLGGDKYFTFILAGFIEISAIFIVLFLVDRVGRKIMVFSGFFLTACVMSATFFVSENKKIVLIGMVITGKLTTKAAYNTLYLYTPELFPTLIRSTAVGLCSMVARFGATIASFLAMWLDKKKR</sequence>
<feature type="transmembrane region" description="Helical" evidence="5">
    <location>
        <begin position="156"/>
        <end position="178"/>
    </location>
</feature>
<dbReference type="InterPro" id="IPR036259">
    <property type="entry name" value="MFS_trans_sf"/>
</dbReference>
<keyword evidence="7" id="KW-1185">Reference proteome</keyword>
<feature type="transmembrane region" description="Helical" evidence="5">
    <location>
        <begin position="67"/>
        <end position="88"/>
    </location>
</feature>
<name>A0A915I703_ROMCU</name>
<dbReference type="AlphaFoldDB" id="A0A915I703"/>
<proteinExistence type="predicted"/>
<organism evidence="7 8">
    <name type="scientific">Romanomermis culicivorax</name>
    <name type="common">Nematode worm</name>
    <dbReference type="NCBI Taxonomy" id="13658"/>
    <lineage>
        <taxon>Eukaryota</taxon>
        <taxon>Metazoa</taxon>
        <taxon>Ecdysozoa</taxon>
        <taxon>Nematoda</taxon>
        <taxon>Enoplea</taxon>
        <taxon>Dorylaimia</taxon>
        <taxon>Mermithida</taxon>
        <taxon>Mermithoidea</taxon>
        <taxon>Mermithidae</taxon>
        <taxon>Romanomermis</taxon>
    </lineage>
</organism>
<dbReference type="GO" id="GO:0016020">
    <property type="term" value="C:membrane"/>
    <property type="evidence" value="ECO:0007669"/>
    <property type="project" value="UniProtKB-SubCell"/>
</dbReference>
<evidence type="ECO:0000256" key="5">
    <source>
        <dbReference type="SAM" id="Phobius"/>
    </source>
</evidence>
<evidence type="ECO:0000256" key="4">
    <source>
        <dbReference type="ARBA" id="ARBA00023136"/>
    </source>
</evidence>
<dbReference type="PROSITE" id="PS50850">
    <property type="entry name" value="MFS"/>
    <property type="match status" value="1"/>
</dbReference>